<dbReference type="Pfam" id="PF13520">
    <property type="entry name" value="AA_permease_2"/>
    <property type="match status" value="1"/>
</dbReference>
<dbReference type="PANTHER" id="PTHR45649">
    <property type="entry name" value="AMINO-ACID PERMEASE BAT1"/>
    <property type="match status" value="1"/>
</dbReference>
<feature type="transmembrane region" description="Helical" evidence="6">
    <location>
        <begin position="271"/>
        <end position="289"/>
    </location>
</feature>
<feature type="transmembrane region" description="Helical" evidence="6">
    <location>
        <begin position="322"/>
        <end position="343"/>
    </location>
</feature>
<evidence type="ECO:0008006" key="9">
    <source>
        <dbReference type="Google" id="ProtNLM"/>
    </source>
</evidence>
<dbReference type="OrthoDB" id="10054429at2759"/>
<evidence type="ECO:0000256" key="3">
    <source>
        <dbReference type="ARBA" id="ARBA00022692"/>
    </source>
</evidence>
<dbReference type="AlphaFoldDB" id="A0A9P7B601"/>
<keyword evidence="4 6" id="KW-1133">Transmembrane helix</keyword>
<dbReference type="PANTHER" id="PTHR45649:SF13">
    <property type="entry name" value="THIAMINE TRANSPORTER THI9"/>
    <property type="match status" value="1"/>
</dbReference>
<proteinExistence type="predicted"/>
<dbReference type="GO" id="GO:0016020">
    <property type="term" value="C:membrane"/>
    <property type="evidence" value="ECO:0007669"/>
    <property type="project" value="UniProtKB-SubCell"/>
</dbReference>
<keyword evidence="3 6" id="KW-0812">Transmembrane</keyword>
<reference evidence="7 8" key="1">
    <citation type="submission" date="2020-11" db="EMBL/GenBank/DDBJ databases">
        <title>Kefir isolates.</title>
        <authorList>
            <person name="Marcisauskas S."/>
            <person name="Kim Y."/>
            <person name="Blasche S."/>
        </authorList>
    </citation>
    <scope>NUCLEOTIDE SEQUENCE [LARGE SCALE GENOMIC DNA]</scope>
    <source>
        <strain evidence="7 8">KR</strain>
    </source>
</reference>
<evidence type="ECO:0000256" key="6">
    <source>
        <dbReference type="SAM" id="Phobius"/>
    </source>
</evidence>
<comment type="subcellular location">
    <subcellularLocation>
        <location evidence="1">Membrane</location>
        <topology evidence="1">Multi-pass membrane protein</topology>
    </subcellularLocation>
</comment>
<dbReference type="GO" id="GO:0022857">
    <property type="term" value="F:transmembrane transporter activity"/>
    <property type="evidence" value="ECO:0007669"/>
    <property type="project" value="InterPro"/>
</dbReference>
<feature type="transmembrane region" description="Helical" evidence="6">
    <location>
        <begin position="233"/>
        <end position="250"/>
    </location>
</feature>
<gene>
    <name evidence="7" type="ORF">C6P46_003944</name>
</gene>
<keyword evidence="8" id="KW-1185">Reference proteome</keyword>
<accession>A0A9P7B601</accession>
<sequence length="520" mass="56182">MAPSDKDSIDTYGDEEQLVLHRTWAQFEAFMAGFGSLYVVGGARLLYSYGLYNGGPVALWTSMLVTCVFMCITAACLAEICSSIPLSGSIYVWAAEAGGKKYGRFFGFVVAYWSSTAWTSFVASNTQGTTNYILSELTVFNKAFPGGLDPSNIKFRAVQWAISEVFLVIAIASNLISPRKFAWIFKASAIIIALDLLLTVVWLPIGVSKTYGFQSAKWVFTQYENGTGSSSNVWAFMLAFLSTSGVLTGWDASGHIAEETKNASVASARGMFWSCVASAVLAFPLLLLFEFCSPDIDTLFSITTPQPFVIIYQLALGKGGQLVMTIVATVGLLINTSLAVTAASRLIFAIARDGILPGSKWIGKVDQNGQPRNAILFIGFIAAILLCTILPSAVAFTSLISCGGVPTIAAYALIPVLRLLFTRGEFANAKWSNGRFSVPFCFIAAAFNLYLLGPLFSPLEFPVTAQNFNFSSVIFVFVTLCGAVSWWVVPEDMWLSRRALKRIEDSAAGPGSAEGETHKI</sequence>
<name>A0A9P7B601_RHOMI</name>
<dbReference type="InterPro" id="IPR002293">
    <property type="entry name" value="AA/rel_permease1"/>
</dbReference>
<feature type="transmembrane region" description="Helical" evidence="6">
    <location>
        <begin position="59"/>
        <end position="81"/>
    </location>
</feature>
<comment type="caution">
    <text evidence="7">The sequence shown here is derived from an EMBL/GenBank/DDBJ whole genome shotgun (WGS) entry which is preliminary data.</text>
</comment>
<evidence type="ECO:0000256" key="2">
    <source>
        <dbReference type="ARBA" id="ARBA00022448"/>
    </source>
</evidence>
<evidence type="ECO:0000256" key="5">
    <source>
        <dbReference type="ARBA" id="ARBA00023136"/>
    </source>
</evidence>
<feature type="transmembrane region" description="Helical" evidence="6">
    <location>
        <begin position="374"/>
        <end position="397"/>
    </location>
</feature>
<organism evidence="7 8">
    <name type="scientific">Rhodotorula mucilaginosa</name>
    <name type="common">Yeast</name>
    <name type="synonym">Rhodotorula rubra</name>
    <dbReference type="NCBI Taxonomy" id="5537"/>
    <lineage>
        <taxon>Eukaryota</taxon>
        <taxon>Fungi</taxon>
        <taxon>Dikarya</taxon>
        <taxon>Basidiomycota</taxon>
        <taxon>Pucciniomycotina</taxon>
        <taxon>Microbotryomycetes</taxon>
        <taxon>Sporidiobolales</taxon>
        <taxon>Sporidiobolaceae</taxon>
        <taxon>Rhodotorula</taxon>
    </lineage>
</organism>
<keyword evidence="2" id="KW-0813">Transport</keyword>
<feature type="transmembrane region" description="Helical" evidence="6">
    <location>
        <begin position="102"/>
        <end position="121"/>
    </location>
</feature>
<feature type="transmembrane region" description="Helical" evidence="6">
    <location>
        <begin position="468"/>
        <end position="489"/>
    </location>
</feature>
<dbReference type="PIRSF" id="PIRSF006060">
    <property type="entry name" value="AA_transporter"/>
    <property type="match status" value="1"/>
</dbReference>
<feature type="transmembrane region" description="Helical" evidence="6">
    <location>
        <begin position="403"/>
        <end position="421"/>
    </location>
</feature>
<protein>
    <recommendedName>
        <fullName evidence="9">Gamma-aminobutyric acid transporter</fullName>
    </recommendedName>
</protein>
<feature type="transmembrane region" description="Helical" evidence="6">
    <location>
        <begin position="157"/>
        <end position="176"/>
    </location>
</feature>
<evidence type="ECO:0000313" key="7">
    <source>
        <dbReference type="EMBL" id="KAG0661532.1"/>
    </source>
</evidence>
<evidence type="ECO:0000256" key="1">
    <source>
        <dbReference type="ARBA" id="ARBA00004141"/>
    </source>
</evidence>
<dbReference type="Proteomes" id="UP000777482">
    <property type="component" value="Unassembled WGS sequence"/>
</dbReference>
<feature type="transmembrane region" description="Helical" evidence="6">
    <location>
        <begin position="183"/>
        <end position="205"/>
    </location>
</feature>
<dbReference type="Gene3D" id="1.20.1740.10">
    <property type="entry name" value="Amino acid/polyamine transporter I"/>
    <property type="match status" value="1"/>
</dbReference>
<evidence type="ECO:0000256" key="4">
    <source>
        <dbReference type="ARBA" id="ARBA00022989"/>
    </source>
</evidence>
<evidence type="ECO:0000313" key="8">
    <source>
        <dbReference type="Proteomes" id="UP000777482"/>
    </source>
</evidence>
<keyword evidence="5 6" id="KW-0472">Membrane</keyword>
<feature type="transmembrane region" description="Helical" evidence="6">
    <location>
        <begin position="29"/>
        <end position="47"/>
    </location>
</feature>
<dbReference type="EMBL" id="PUHQ01000034">
    <property type="protein sequence ID" value="KAG0661532.1"/>
    <property type="molecule type" value="Genomic_DNA"/>
</dbReference>
<feature type="transmembrane region" description="Helical" evidence="6">
    <location>
        <begin position="433"/>
        <end position="456"/>
    </location>
</feature>